<evidence type="ECO:0000256" key="2">
    <source>
        <dbReference type="ARBA" id="ARBA00010544"/>
    </source>
</evidence>
<accession>J5KD63</accession>
<dbReference type="PRINTS" id="PR01414">
    <property type="entry name" value="CCMBBIOGNSIS"/>
</dbReference>
<protein>
    <submittedName>
        <fullName evidence="7">CcmB protein</fullName>
    </submittedName>
</protein>
<feature type="transmembrane region" description="Helical" evidence="6">
    <location>
        <begin position="20"/>
        <end position="36"/>
    </location>
</feature>
<keyword evidence="5 6" id="KW-0472">Membrane</keyword>
<keyword evidence="4 6" id="KW-1133">Transmembrane helix</keyword>
<reference evidence="7 8" key="1">
    <citation type="journal article" date="2012" name="ISME J.">
        <title>Genomic insights to SAR86, an abundant and uncultivated marine bacterial lineage.</title>
        <authorList>
            <person name="Dupont C.L."/>
            <person name="Rusch D.B."/>
            <person name="Yooseph S."/>
            <person name="Lombardo M.J."/>
            <person name="Richter R.A."/>
            <person name="Valas R."/>
            <person name="Novotny M."/>
            <person name="Yee-Greenbaum J."/>
            <person name="Selengut J.D."/>
            <person name="Haft D.H."/>
            <person name="Halpern A.L."/>
            <person name="Lasken R.S."/>
            <person name="Nealson K."/>
            <person name="Friedman R."/>
            <person name="Venter J.C."/>
        </authorList>
    </citation>
    <scope>NUCLEOTIDE SEQUENCE [LARGE SCALE GENOMIC DNA]</scope>
</reference>
<gene>
    <name evidence="7" type="ORF">NT02SARS_0860</name>
</gene>
<dbReference type="Proteomes" id="UP000010116">
    <property type="component" value="Unassembled WGS sequence"/>
</dbReference>
<evidence type="ECO:0000256" key="5">
    <source>
        <dbReference type="ARBA" id="ARBA00023136"/>
    </source>
</evidence>
<proteinExistence type="inferred from homology"/>
<evidence type="ECO:0000313" key="7">
    <source>
        <dbReference type="EMBL" id="EJP72953.1"/>
    </source>
</evidence>
<keyword evidence="3 6" id="KW-0812">Transmembrane</keyword>
<dbReference type="EMBL" id="JH611185">
    <property type="protein sequence ID" value="EJP72953.1"/>
    <property type="molecule type" value="Genomic_DNA"/>
</dbReference>
<dbReference type="HOGENOM" id="CLU_1282474_0_0_6"/>
<comment type="subcellular location">
    <subcellularLocation>
        <location evidence="1">Membrane</location>
        <topology evidence="1">Multi-pass membrane protein</topology>
    </subcellularLocation>
</comment>
<evidence type="ECO:0000256" key="6">
    <source>
        <dbReference type="SAM" id="Phobius"/>
    </source>
</evidence>
<feature type="transmembrane region" description="Helical" evidence="6">
    <location>
        <begin position="185"/>
        <end position="211"/>
    </location>
</feature>
<evidence type="ECO:0000256" key="4">
    <source>
        <dbReference type="ARBA" id="ARBA00022989"/>
    </source>
</evidence>
<feature type="transmembrane region" description="Helical" evidence="6">
    <location>
        <begin position="156"/>
        <end position="179"/>
    </location>
</feature>
<name>J5KD63_9GAMM</name>
<sequence>MKGLLQIELFKLFKKIRSWLGPVLIFTLIIIAYPLTVEYSTSELAKSFYSILWLGALMTIMFSTEDIFLEDYLDGTMDQYIVNNISLPLIVFIKIFVYWLLIGVPIGILSFIFAIAFTSNFESSLLIGIISIVVNYIYFAVFSFGNSLSLNKGSLLSSLVCLPLVLPILITLGKFITALEYALNFYSYIILLLGVLSIIITIIPFLISFILKAHLD</sequence>
<dbReference type="InterPro" id="IPR003544">
    <property type="entry name" value="Cyt_c_biogenesis_CcmB"/>
</dbReference>
<comment type="similarity">
    <text evidence="2">Belongs to the CcmB/CycW/HelB family.</text>
</comment>
<evidence type="ECO:0000256" key="1">
    <source>
        <dbReference type="ARBA" id="ARBA00004141"/>
    </source>
</evidence>
<feature type="transmembrane region" description="Helical" evidence="6">
    <location>
        <begin position="123"/>
        <end position="144"/>
    </location>
</feature>
<evidence type="ECO:0000313" key="8">
    <source>
        <dbReference type="Proteomes" id="UP000010116"/>
    </source>
</evidence>
<dbReference type="GO" id="GO:0017004">
    <property type="term" value="P:cytochrome complex assembly"/>
    <property type="evidence" value="ECO:0007669"/>
    <property type="project" value="InterPro"/>
</dbReference>
<feature type="transmembrane region" description="Helical" evidence="6">
    <location>
        <begin position="89"/>
        <end position="117"/>
    </location>
</feature>
<dbReference type="AlphaFoldDB" id="J5KD63"/>
<organism evidence="7 8">
    <name type="scientific">SAR86 cluster bacterium SAR86B</name>
    <dbReference type="NCBI Taxonomy" id="1123867"/>
    <lineage>
        <taxon>Bacteria</taxon>
        <taxon>Pseudomonadati</taxon>
        <taxon>Pseudomonadota</taxon>
        <taxon>Gammaproteobacteria</taxon>
        <taxon>SAR86 cluster</taxon>
    </lineage>
</organism>
<feature type="transmembrane region" description="Helical" evidence="6">
    <location>
        <begin position="48"/>
        <end position="69"/>
    </location>
</feature>
<dbReference type="GO" id="GO:0015232">
    <property type="term" value="F:heme transmembrane transporter activity"/>
    <property type="evidence" value="ECO:0007669"/>
    <property type="project" value="InterPro"/>
</dbReference>
<dbReference type="GO" id="GO:0016020">
    <property type="term" value="C:membrane"/>
    <property type="evidence" value="ECO:0007669"/>
    <property type="project" value="UniProtKB-SubCell"/>
</dbReference>
<evidence type="ECO:0000256" key="3">
    <source>
        <dbReference type="ARBA" id="ARBA00022692"/>
    </source>
</evidence>
<dbReference type="Pfam" id="PF03379">
    <property type="entry name" value="CcmB"/>
    <property type="match status" value="1"/>
</dbReference>